<organism evidence="1 3">
    <name type="scientific">Didymodactylos carnosus</name>
    <dbReference type="NCBI Taxonomy" id="1234261"/>
    <lineage>
        <taxon>Eukaryota</taxon>
        <taxon>Metazoa</taxon>
        <taxon>Spiralia</taxon>
        <taxon>Gnathifera</taxon>
        <taxon>Rotifera</taxon>
        <taxon>Eurotatoria</taxon>
        <taxon>Bdelloidea</taxon>
        <taxon>Philodinida</taxon>
        <taxon>Philodinidae</taxon>
        <taxon>Didymodactylos</taxon>
    </lineage>
</organism>
<reference evidence="1" key="1">
    <citation type="submission" date="2021-02" db="EMBL/GenBank/DDBJ databases">
        <authorList>
            <person name="Nowell W R."/>
        </authorList>
    </citation>
    <scope>NUCLEOTIDE SEQUENCE</scope>
</reference>
<protein>
    <submittedName>
        <fullName evidence="1">Uncharacterized protein</fullName>
    </submittedName>
</protein>
<sequence>MEQCSKKKSLVTIRKWLETSKYQQIEPLVNKSNFKKVNGQKCLPYTNVKRKSTSRKRCGGPPWLHPQNTSYIPLSTTICSQSRSVTDKLYSLYCTVKDVLFTTHNSTDQSTRRQLSRHSCSCTSVTAYSLQILPSCSELISKQQRDQISPTTVILEQESVIEQNKNNPSLIVVDYTFKLRVTFFEAYLDIRCIFLEVINVHRIKRSLEDEYLVCKHRSYADSFSASLASIDSKQCCKKCSNNRSKHTKSTQTQQRYPNDASLAIKLKKEQETIGDNISVVENPKPTCIDEKLEQNTENDVTLTRLDNGDTTSEQQWFRSSITSNVEVCLIQDNQVPNQTMFPVHPPQYPIFYNPYCFSIKDLGKRRLPYTPMFLPCSLPPVPIGAGDCVTLDLSPLIEKNAINSHESMKTTDSNSKNITAQDHQLSDISAADRVKISLPLSTSDSLSISPLNAVKNGTNFELNQSECASNRSSLSARSQQKTDKSINFSLKSKESATDTRILNFDCRNCLIECYHNDEHPSTPAKQTVYFLSNKNNNAVVSSLWSNPKFFKKEAWSILKLTEQRKQDS</sequence>
<evidence type="ECO:0000313" key="1">
    <source>
        <dbReference type="EMBL" id="CAF1015087.1"/>
    </source>
</evidence>
<dbReference type="EMBL" id="CAJOBA010006824">
    <property type="protein sequence ID" value="CAF3784202.1"/>
    <property type="molecule type" value="Genomic_DNA"/>
</dbReference>
<dbReference type="EMBL" id="CAJNOK010006814">
    <property type="protein sequence ID" value="CAF1015087.1"/>
    <property type="molecule type" value="Genomic_DNA"/>
</dbReference>
<evidence type="ECO:0000313" key="3">
    <source>
        <dbReference type="Proteomes" id="UP000677228"/>
    </source>
</evidence>
<accession>A0A8S2DVY8</accession>
<dbReference type="AlphaFoldDB" id="A0A8S2DVY8"/>
<dbReference type="Proteomes" id="UP000682733">
    <property type="component" value="Unassembled WGS sequence"/>
</dbReference>
<dbReference type="Proteomes" id="UP000677228">
    <property type="component" value="Unassembled WGS sequence"/>
</dbReference>
<proteinExistence type="predicted"/>
<comment type="caution">
    <text evidence="1">The sequence shown here is derived from an EMBL/GenBank/DDBJ whole genome shotgun (WGS) entry which is preliminary data.</text>
</comment>
<evidence type="ECO:0000313" key="2">
    <source>
        <dbReference type="EMBL" id="CAF3784202.1"/>
    </source>
</evidence>
<name>A0A8S2DVY8_9BILA</name>
<gene>
    <name evidence="1" type="ORF">OVA965_LOCUS15240</name>
    <name evidence="2" type="ORF">TMI583_LOCUS15248</name>
</gene>